<dbReference type="Gene3D" id="3.10.450.620">
    <property type="entry name" value="JHP933, nucleotidyltransferase-like core domain"/>
    <property type="match status" value="1"/>
</dbReference>
<keyword evidence="2" id="KW-1185">Reference proteome</keyword>
<name>A0ABT8RC39_9BACT</name>
<dbReference type="InterPro" id="IPR014942">
    <property type="entry name" value="AbiEii"/>
</dbReference>
<organism evidence="1 2">
    <name type="scientific">Rhodocytophaga aerolata</name>
    <dbReference type="NCBI Taxonomy" id="455078"/>
    <lineage>
        <taxon>Bacteria</taxon>
        <taxon>Pseudomonadati</taxon>
        <taxon>Bacteroidota</taxon>
        <taxon>Cytophagia</taxon>
        <taxon>Cytophagales</taxon>
        <taxon>Rhodocytophagaceae</taxon>
        <taxon>Rhodocytophaga</taxon>
    </lineage>
</organism>
<dbReference type="GO" id="GO:0016740">
    <property type="term" value="F:transferase activity"/>
    <property type="evidence" value="ECO:0007669"/>
    <property type="project" value="UniProtKB-KW"/>
</dbReference>
<keyword evidence="1" id="KW-0808">Transferase</keyword>
<evidence type="ECO:0000313" key="2">
    <source>
        <dbReference type="Proteomes" id="UP001168528"/>
    </source>
</evidence>
<comment type="caution">
    <text evidence="1">The sequence shown here is derived from an EMBL/GenBank/DDBJ whole genome shotgun (WGS) entry which is preliminary data.</text>
</comment>
<accession>A0ABT8RC39</accession>
<proteinExistence type="predicted"/>
<sequence>MEYCMRLHLNKTLFRQAVQFTAQQLNIPEIYIEKDYWVTFALNTIFNNEIGNDTVFKGGTALSKCFNMIERFSEDIDLVVFRREGESNNKLNAKIKKISDVVSTVLPEVTIEGLTHKMGMNRKTAHSYNKEFQGNYGQVRDAIVLEATWLGYFEPYTTRKINSFVGSMMLNNGQPAITKENELMPFEVRVLDPTRTLCEKIMSLVRFSYGESPIEDLKKKIRHTYDLHQLLQQAEFLDFFNSPAFDEMLLKVANDDIVSFKNNNQWLKYHPIQAIMFRELESIWNDLKSAYNGTFSNLVYGTLPDDKAVYNSLNKIKERISVIAWTIEIENKE</sequence>
<gene>
    <name evidence="1" type="ORF">Q0590_25405</name>
</gene>
<reference evidence="1" key="1">
    <citation type="submission" date="2023-07" db="EMBL/GenBank/DDBJ databases">
        <title>The genome sequence of Rhodocytophaga aerolata KACC 12507.</title>
        <authorList>
            <person name="Zhang X."/>
        </authorList>
    </citation>
    <scope>NUCLEOTIDE SEQUENCE</scope>
    <source>
        <strain evidence="1">KACC 12507</strain>
    </source>
</reference>
<dbReference type="RefSeq" id="WP_302040444.1">
    <property type="nucleotide sequence ID" value="NZ_JAUKPO010000020.1"/>
</dbReference>
<dbReference type="EMBL" id="JAUKPO010000020">
    <property type="protein sequence ID" value="MDO1449640.1"/>
    <property type="molecule type" value="Genomic_DNA"/>
</dbReference>
<evidence type="ECO:0000313" key="1">
    <source>
        <dbReference type="EMBL" id="MDO1449640.1"/>
    </source>
</evidence>
<protein>
    <submittedName>
        <fullName evidence="1">Nucleotidyl transferase AbiEii/AbiGii toxin family protein</fullName>
    </submittedName>
</protein>
<dbReference type="Proteomes" id="UP001168528">
    <property type="component" value="Unassembled WGS sequence"/>
</dbReference>
<dbReference type="Pfam" id="PF08843">
    <property type="entry name" value="AbiEii"/>
    <property type="match status" value="1"/>
</dbReference>